<proteinExistence type="predicted"/>
<accession>A0A4Q6XSI2</accession>
<keyword evidence="3" id="KW-1185">Reference proteome</keyword>
<protein>
    <submittedName>
        <fullName evidence="2">Glycosyl hydrolase family protein</fullName>
    </submittedName>
</protein>
<evidence type="ECO:0000313" key="2">
    <source>
        <dbReference type="EMBL" id="RZF63433.1"/>
    </source>
</evidence>
<evidence type="ECO:0000313" key="3">
    <source>
        <dbReference type="Proteomes" id="UP000292085"/>
    </source>
</evidence>
<name>A0A4Q6XSI2_9SPHN</name>
<dbReference type="Gene3D" id="3.20.20.80">
    <property type="entry name" value="Glycosidases"/>
    <property type="match status" value="1"/>
</dbReference>
<dbReference type="EMBL" id="SGIS01000026">
    <property type="protein sequence ID" value="RZF63433.1"/>
    <property type="molecule type" value="Genomic_DNA"/>
</dbReference>
<dbReference type="Proteomes" id="UP000292085">
    <property type="component" value="Unassembled WGS sequence"/>
</dbReference>
<feature type="region of interest" description="Disordered" evidence="1">
    <location>
        <begin position="46"/>
        <end position="65"/>
    </location>
</feature>
<dbReference type="OrthoDB" id="2339329at2"/>
<organism evidence="2 3">
    <name type="scientific">Sphingomonas populi</name>
    <dbReference type="NCBI Taxonomy" id="2484750"/>
    <lineage>
        <taxon>Bacteria</taxon>
        <taxon>Pseudomonadati</taxon>
        <taxon>Pseudomonadota</taxon>
        <taxon>Alphaproteobacteria</taxon>
        <taxon>Sphingomonadales</taxon>
        <taxon>Sphingomonadaceae</taxon>
        <taxon>Sphingomonas</taxon>
    </lineage>
</organism>
<dbReference type="SUPFAM" id="SSF51445">
    <property type="entry name" value="(Trans)glycosidases"/>
    <property type="match status" value="1"/>
</dbReference>
<gene>
    <name evidence="2" type="ORF">EWE75_16090</name>
</gene>
<evidence type="ECO:0000256" key="1">
    <source>
        <dbReference type="SAM" id="MobiDB-lite"/>
    </source>
</evidence>
<dbReference type="Pfam" id="PF00232">
    <property type="entry name" value="Glyco_hydro_1"/>
    <property type="match status" value="1"/>
</dbReference>
<keyword evidence="2" id="KW-0378">Hydrolase</keyword>
<dbReference type="RefSeq" id="WP_130159121.1">
    <property type="nucleotide sequence ID" value="NZ_SGIS01000026.1"/>
</dbReference>
<dbReference type="InterPro" id="IPR001360">
    <property type="entry name" value="Glyco_hydro_1"/>
</dbReference>
<dbReference type="AlphaFoldDB" id="A0A4Q6XSI2"/>
<dbReference type="GO" id="GO:0005975">
    <property type="term" value="P:carbohydrate metabolic process"/>
    <property type="evidence" value="ECO:0007669"/>
    <property type="project" value="InterPro"/>
</dbReference>
<dbReference type="InterPro" id="IPR017853">
    <property type="entry name" value="GH"/>
</dbReference>
<reference evidence="2 3" key="1">
    <citation type="submission" date="2019-02" db="EMBL/GenBank/DDBJ databases">
        <authorList>
            <person name="Li Y."/>
        </authorList>
    </citation>
    <scope>NUCLEOTIDE SEQUENCE [LARGE SCALE GENOMIC DNA]</scope>
    <source>
        <strain evidence="2 3">3-7</strain>
    </source>
</reference>
<dbReference type="GO" id="GO:0004553">
    <property type="term" value="F:hydrolase activity, hydrolyzing O-glycosyl compounds"/>
    <property type="evidence" value="ECO:0007669"/>
    <property type="project" value="InterPro"/>
</dbReference>
<comment type="caution">
    <text evidence="2">The sequence shown here is derived from an EMBL/GenBank/DDBJ whole genome shotgun (WGS) entry which is preliminary data.</text>
</comment>
<sequence>MDRRKVIASGCVTGGRFSHTPNRVANGDTGDIAYDSYHRYREDVGMRQQPGVNGPMATPGASGCTMSMSQRAGLKLKWKMVA</sequence>